<dbReference type="EMBL" id="CADCWL010000168">
    <property type="protein sequence ID" value="CAA9574567.1"/>
    <property type="molecule type" value="Genomic_DNA"/>
</dbReference>
<accession>A0A6J4VDH9</accession>
<reference evidence="2" key="1">
    <citation type="submission" date="2020-02" db="EMBL/GenBank/DDBJ databases">
        <authorList>
            <person name="Meier V. D."/>
        </authorList>
    </citation>
    <scope>NUCLEOTIDE SEQUENCE</scope>
    <source>
        <strain evidence="2">AVDCRST_MAG19</strain>
    </source>
</reference>
<protein>
    <recommendedName>
        <fullName evidence="3">DUF4386 domain-containing protein</fullName>
    </recommendedName>
</protein>
<dbReference type="Pfam" id="PF14329">
    <property type="entry name" value="DUF4386"/>
    <property type="match status" value="1"/>
</dbReference>
<dbReference type="InterPro" id="IPR025495">
    <property type="entry name" value="DUF4386"/>
</dbReference>
<proteinExistence type="predicted"/>
<evidence type="ECO:0008006" key="3">
    <source>
        <dbReference type="Google" id="ProtNLM"/>
    </source>
</evidence>
<feature type="transmembrane region" description="Helical" evidence="1">
    <location>
        <begin position="171"/>
        <end position="189"/>
    </location>
</feature>
<feature type="transmembrane region" description="Helical" evidence="1">
    <location>
        <begin position="78"/>
        <end position="96"/>
    </location>
</feature>
<evidence type="ECO:0000313" key="2">
    <source>
        <dbReference type="EMBL" id="CAA9574567.1"/>
    </source>
</evidence>
<feature type="transmembrane region" description="Helical" evidence="1">
    <location>
        <begin position="224"/>
        <end position="249"/>
    </location>
</feature>
<keyword evidence="1" id="KW-1133">Transmembrane helix</keyword>
<dbReference type="AlphaFoldDB" id="A0A6J4VDH9"/>
<gene>
    <name evidence="2" type="ORF">AVDCRST_MAG19-3181</name>
</gene>
<feature type="transmembrane region" description="Helical" evidence="1">
    <location>
        <begin position="108"/>
        <end position="131"/>
    </location>
</feature>
<evidence type="ECO:0000256" key="1">
    <source>
        <dbReference type="SAM" id="Phobius"/>
    </source>
</evidence>
<sequence>MSVSAMGTFPFDRGRADARQTERSIALWAVGLVTLQAFLAGGAFLVLGDAFGFPDILREPAEVVLPRFQENADTIRRAYYAFSLSSLLAMPIAVLLHRLAAHRDTTILTLATAFGVASGVVQTLGFIRWPITIPYFAETYADPATSEATRAAIAVAYESLNRWQGMAIGEHLGWLLQGSWTLLLGAALLRHPALPRWLGALGILLGAGLLAGTPEQFEAGGEEILGVLNAVSTTATQFWFVALAIVLLLRARAIASKGVEDRS</sequence>
<feature type="transmembrane region" description="Helical" evidence="1">
    <location>
        <begin position="196"/>
        <end position="212"/>
    </location>
</feature>
<keyword evidence="1" id="KW-0472">Membrane</keyword>
<organism evidence="2">
    <name type="scientific">uncultured Thermomicrobiales bacterium</name>
    <dbReference type="NCBI Taxonomy" id="1645740"/>
    <lineage>
        <taxon>Bacteria</taxon>
        <taxon>Pseudomonadati</taxon>
        <taxon>Thermomicrobiota</taxon>
        <taxon>Thermomicrobia</taxon>
        <taxon>Thermomicrobiales</taxon>
        <taxon>environmental samples</taxon>
    </lineage>
</organism>
<keyword evidence="1" id="KW-0812">Transmembrane</keyword>
<name>A0A6J4VDH9_9BACT</name>
<feature type="transmembrane region" description="Helical" evidence="1">
    <location>
        <begin position="25"/>
        <end position="47"/>
    </location>
</feature>